<gene>
    <name evidence="1" type="ORF">M0R45_007071</name>
</gene>
<keyword evidence="2" id="KW-1185">Reference proteome</keyword>
<protein>
    <submittedName>
        <fullName evidence="1">Uncharacterized protein</fullName>
    </submittedName>
</protein>
<name>A0AAW1YSL4_RUBAR</name>
<accession>A0AAW1YSL4</accession>
<organism evidence="1 2">
    <name type="scientific">Rubus argutus</name>
    <name type="common">Southern blackberry</name>
    <dbReference type="NCBI Taxonomy" id="59490"/>
    <lineage>
        <taxon>Eukaryota</taxon>
        <taxon>Viridiplantae</taxon>
        <taxon>Streptophyta</taxon>
        <taxon>Embryophyta</taxon>
        <taxon>Tracheophyta</taxon>
        <taxon>Spermatophyta</taxon>
        <taxon>Magnoliopsida</taxon>
        <taxon>eudicotyledons</taxon>
        <taxon>Gunneridae</taxon>
        <taxon>Pentapetalae</taxon>
        <taxon>rosids</taxon>
        <taxon>fabids</taxon>
        <taxon>Rosales</taxon>
        <taxon>Rosaceae</taxon>
        <taxon>Rosoideae</taxon>
        <taxon>Rosoideae incertae sedis</taxon>
        <taxon>Rubus</taxon>
    </lineage>
</organism>
<reference evidence="1 2" key="1">
    <citation type="journal article" date="2023" name="G3 (Bethesda)">
        <title>A chromosome-length genome assembly and annotation of blackberry (Rubus argutus, cv. 'Hillquist').</title>
        <authorList>
            <person name="Bruna T."/>
            <person name="Aryal R."/>
            <person name="Dudchenko O."/>
            <person name="Sargent D.J."/>
            <person name="Mead D."/>
            <person name="Buti M."/>
            <person name="Cavallini A."/>
            <person name="Hytonen T."/>
            <person name="Andres J."/>
            <person name="Pham M."/>
            <person name="Weisz D."/>
            <person name="Mascagni F."/>
            <person name="Usai G."/>
            <person name="Natali L."/>
            <person name="Bassil N."/>
            <person name="Fernandez G.E."/>
            <person name="Lomsadze A."/>
            <person name="Armour M."/>
            <person name="Olukolu B."/>
            <person name="Poorten T."/>
            <person name="Britton C."/>
            <person name="Davik J."/>
            <person name="Ashrafi H."/>
            <person name="Aiden E.L."/>
            <person name="Borodovsky M."/>
            <person name="Worthington M."/>
        </authorList>
    </citation>
    <scope>NUCLEOTIDE SEQUENCE [LARGE SCALE GENOMIC DNA]</scope>
    <source>
        <strain evidence="1">PI 553951</strain>
    </source>
</reference>
<dbReference type="AlphaFoldDB" id="A0AAW1YSL4"/>
<dbReference type="EMBL" id="JBEDUW010000001">
    <property type="protein sequence ID" value="KAK9951633.1"/>
    <property type="molecule type" value="Genomic_DNA"/>
</dbReference>
<evidence type="ECO:0000313" key="1">
    <source>
        <dbReference type="EMBL" id="KAK9951633.1"/>
    </source>
</evidence>
<proteinExistence type="predicted"/>
<evidence type="ECO:0000313" key="2">
    <source>
        <dbReference type="Proteomes" id="UP001457282"/>
    </source>
</evidence>
<comment type="caution">
    <text evidence="1">The sequence shown here is derived from an EMBL/GenBank/DDBJ whole genome shotgun (WGS) entry which is preliminary data.</text>
</comment>
<dbReference type="Proteomes" id="UP001457282">
    <property type="component" value="Unassembled WGS sequence"/>
</dbReference>
<sequence length="94" mass="10227">MAATTSWVKNGGEDVAWIYTAGWVRIEVTDGGAMAGATWIEGLGKSNRVMIVMVVIEIEAVRGWSGGGYGGEGHGEVMPWSLDDEVIGWVWLRW</sequence>